<evidence type="ECO:0000313" key="3">
    <source>
        <dbReference type="EMBL" id="MSR90761.1"/>
    </source>
</evidence>
<dbReference type="PANTHER" id="PTHR46558:SF13">
    <property type="entry name" value="HTH-TYPE TRANSCRIPTIONAL REGULATOR IMMR"/>
    <property type="match status" value="1"/>
</dbReference>
<keyword evidence="1" id="KW-0238">DNA-binding</keyword>
<dbReference type="PANTHER" id="PTHR46558">
    <property type="entry name" value="TRACRIPTIONAL REGULATORY PROTEIN-RELATED-RELATED"/>
    <property type="match status" value="1"/>
</dbReference>
<dbReference type="SUPFAM" id="SSF47413">
    <property type="entry name" value="lambda repressor-like DNA-binding domains"/>
    <property type="match status" value="1"/>
</dbReference>
<dbReference type="GO" id="GO:0003677">
    <property type="term" value="F:DNA binding"/>
    <property type="evidence" value="ECO:0007669"/>
    <property type="project" value="UniProtKB-KW"/>
</dbReference>
<sequence>MNLADKLQLLRKKNLLSQEELAEKLGISRQAVSKWESGQSLPDLNKLKAISKLYNVTIDSLVNDDNEIGERNENKAADEKSNTSYEQDLNGKIVLNINKISVDYEYKSKKTLFGLPLVHINLGGKNRTLLISMRR</sequence>
<keyword evidence="4" id="KW-1185">Reference proteome</keyword>
<accession>A0A7X2MX76</accession>
<proteinExistence type="predicted"/>
<dbReference type="PROSITE" id="PS50943">
    <property type="entry name" value="HTH_CROC1"/>
    <property type="match status" value="1"/>
</dbReference>
<gene>
    <name evidence="3" type="ORF">FYJ33_04825</name>
</gene>
<evidence type="ECO:0000256" key="1">
    <source>
        <dbReference type="ARBA" id="ARBA00023125"/>
    </source>
</evidence>
<protein>
    <submittedName>
        <fullName evidence="3">Helix-turn-helix transcriptional regulator</fullName>
    </submittedName>
</protein>
<dbReference type="CDD" id="cd00093">
    <property type="entry name" value="HTH_XRE"/>
    <property type="match status" value="1"/>
</dbReference>
<dbReference type="SMART" id="SM00530">
    <property type="entry name" value="HTH_XRE"/>
    <property type="match status" value="1"/>
</dbReference>
<dbReference type="InterPro" id="IPR001387">
    <property type="entry name" value="Cro/C1-type_HTH"/>
</dbReference>
<dbReference type="InterPro" id="IPR010982">
    <property type="entry name" value="Lambda_DNA-bd_dom_sf"/>
</dbReference>
<evidence type="ECO:0000259" key="2">
    <source>
        <dbReference type="PROSITE" id="PS50943"/>
    </source>
</evidence>
<comment type="caution">
    <text evidence="3">The sequence shown here is derived from an EMBL/GenBank/DDBJ whole genome shotgun (WGS) entry which is preliminary data.</text>
</comment>
<evidence type="ECO:0000313" key="4">
    <source>
        <dbReference type="Proteomes" id="UP000460287"/>
    </source>
</evidence>
<organism evidence="3 4">
    <name type="scientific">Inconstantimicrobium porci</name>
    <dbReference type="NCBI Taxonomy" id="2652291"/>
    <lineage>
        <taxon>Bacteria</taxon>
        <taxon>Bacillati</taxon>
        <taxon>Bacillota</taxon>
        <taxon>Clostridia</taxon>
        <taxon>Eubacteriales</taxon>
        <taxon>Clostridiaceae</taxon>
        <taxon>Inconstantimicrobium</taxon>
    </lineage>
</organism>
<dbReference type="Proteomes" id="UP000460287">
    <property type="component" value="Unassembled WGS sequence"/>
</dbReference>
<dbReference type="AlphaFoldDB" id="A0A7X2MX76"/>
<feature type="domain" description="HTH cro/C1-type" evidence="2">
    <location>
        <begin position="7"/>
        <end position="61"/>
    </location>
</feature>
<reference evidence="3 4" key="1">
    <citation type="submission" date="2019-08" db="EMBL/GenBank/DDBJ databases">
        <title>In-depth cultivation of the pig gut microbiome towards novel bacterial diversity and tailored functional studies.</title>
        <authorList>
            <person name="Wylensek D."/>
            <person name="Hitch T.C.A."/>
            <person name="Clavel T."/>
        </authorList>
    </citation>
    <scope>NUCLEOTIDE SEQUENCE [LARGE SCALE GENOMIC DNA]</scope>
    <source>
        <strain evidence="3 4">WCA-383-APC-5B</strain>
    </source>
</reference>
<dbReference type="Pfam" id="PF01381">
    <property type="entry name" value="HTH_3"/>
    <property type="match status" value="1"/>
</dbReference>
<dbReference type="Gene3D" id="1.10.260.40">
    <property type="entry name" value="lambda repressor-like DNA-binding domains"/>
    <property type="match status" value="1"/>
</dbReference>
<name>A0A7X2MX76_9CLOT</name>
<dbReference type="EMBL" id="VULX01000004">
    <property type="protein sequence ID" value="MSR90761.1"/>
    <property type="molecule type" value="Genomic_DNA"/>
</dbReference>